<keyword evidence="2 4" id="KW-0645">Protease</keyword>
<gene>
    <name evidence="4" type="ORF">V6W77_08520</name>
</gene>
<proteinExistence type="inferred from homology"/>
<dbReference type="RefSeq" id="WP_334254392.1">
    <property type="nucleotide sequence ID" value="NZ_JBAJJM010000011.1"/>
</dbReference>
<sequence length="227" mass="25103">MYKQLSNFYYGSVFSLLELQEGKNFSFLGSAFICSNKGYLATCAHNINISKHDKLYIATIEHSINEFTPLTNQSVNAIKVSIVQFDSNSDVCLLKINNITTNFHAPDNFLLKNRTLDVGSKCLYMGYPFGDFGFHKAKISATIISSKIINEKGVKQYVLDTMVHSGNSGGPVIDIESGYICGIISGRFNPMGKSGMFIGNYQVGSDTTISKAIPIEYLISLMNRENI</sequence>
<evidence type="ECO:0000256" key="1">
    <source>
        <dbReference type="ARBA" id="ARBA00010541"/>
    </source>
</evidence>
<protein>
    <submittedName>
        <fullName evidence="4">Serine protease</fullName>
    </submittedName>
</protein>
<dbReference type="PANTHER" id="PTHR43343:SF3">
    <property type="entry name" value="PROTEASE DO-LIKE 8, CHLOROPLASTIC"/>
    <property type="match status" value="1"/>
</dbReference>
<evidence type="ECO:0000313" key="4">
    <source>
        <dbReference type="EMBL" id="MEG9476314.1"/>
    </source>
</evidence>
<dbReference type="InterPro" id="IPR043504">
    <property type="entry name" value="Peptidase_S1_PA_chymotrypsin"/>
</dbReference>
<reference evidence="4" key="1">
    <citation type="submission" date="2023-12" db="EMBL/GenBank/DDBJ databases">
        <title>Mannheima indologenes sp. nov. proposed for Clade V organisms of Mannheimia.</title>
        <authorList>
            <person name="Christensen H."/>
        </authorList>
    </citation>
    <scope>NUCLEOTIDE SEQUENCE</scope>
    <source>
        <strain evidence="4">M14.4</strain>
    </source>
</reference>
<dbReference type="Pfam" id="PF13365">
    <property type="entry name" value="Trypsin_2"/>
    <property type="match status" value="1"/>
</dbReference>
<keyword evidence="5" id="KW-1185">Reference proteome</keyword>
<comment type="caution">
    <text evidence="4">The sequence shown here is derived from an EMBL/GenBank/DDBJ whole genome shotgun (WGS) entry which is preliminary data.</text>
</comment>
<dbReference type="EMBL" id="JBAJJM010000011">
    <property type="protein sequence ID" value="MEG9476314.1"/>
    <property type="molecule type" value="Genomic_DNA"/>
</dbReference>
<keyword evidence="3" id="KW-0378">Hydrolase</keyword>
<accession>A0ABU7ZGK4</accession>
<name>A0ABU7ZGK4_9PAST</name>
<evidence type="ECO:0000256" key="3">
    <source>
        <dbReference type="ARBA" id="ARBA00022801"/>
    </source>
</evidence>
<comment type="similarity">
    <text evidence="1">Belongs to the peptidase S1C family.</text>
</comment>
<dbReference type="GO" id="GO:0006508">
    <property type="term" value="P:proteolysis"/>
    <property type="evidence" value="ECO:0007669"/>
    <property type="project" value="UniProtKB-KW"/>
</dbReference>
<dbReference type="InterPro" id="IPR051201">
    <property type="entry name" value="Chloro_Bact_Ser_Proteases"/>
</dbReference>
<dbReference type="Gene3D" id="2.40.10.10">
    <property type="entry name" value="Trypsin-like serine proteases"/>
    <property type="match status" value="2"/>
</dbReference>
<dbReference type="PANTHER" id="PTHR43343">
    <property type="entry name" value="PEPTIDASE S12"/>
    <property type="match status" value="1"/>
</dbReference>
<dbReference type="SUPFAM" id="SSF50494">
    <property type="entry name" value="Trypsin-like serine proteases"/>
    <property type="match status" value="1"/>
</dbReference>
<dbReference type="GO" id="GO:0008233">
    <property type="term" value="F:peptidase activity"/>
    <property type="evidence" value="ECO:0007669"/>
    <property type="project" value="UniProtKB-KW"/>
</dbReference>
<evidence type="ECO:0000313" key="5">
    <source>
        <dbReference type="Proteomes" id="UP001432017"/>
    </source>
</evidence>
<dbReference type="InterPro" id="IPR009003">
    <property type="entry name" value="Peptidase_S1_PA"/>
</dbReference>
<organism evidence="4 5">
    <name type="scientific">Mannheimia indoligenes</name>
    <dbReference type="NCBI Taxonomy" id="3103145"/>
    <lineage>
        <taxon>Bacteria</taxon>
        <taxon>Pseudomonadati</taxon>
        <taxon>Pseudomonadota</taxon>
        <taxon>Gammaproteobacteria</taxon>
        <taxon>Pasteurellales</taxon>
        <taxon>Pasteurellaceae</taxon>
        <taxon>Mannheimia</taxon>
    </lineage>
</organism>
<dbReference type="Proteomes" id="UP001432017">
    <property type="component" value="Unassembled WGS sequence"/>
</dbReference>
<evidence type="ECO:0000256" key="2">
    <source>
        <dbReference type="ARBA" id="ARBA00022670"/>
    </source>
</evidence>